<dbReference type="Gene3D" id="3.30.230.10">
    <property type="match status" value="1"/>
</dbReference>
<evidence type="ECO:0000256" key="3">
    <source>
        <dbReference type="ARBA" id="ARBA00022840"/>
    </source>
</evidence>
<dbReference type="Proteomes" id="UP000034932">
    <property type="component" value="Unassembled WGS sequence"/>
</dbReference>
<comment type="similarity">
    <text evidence="1">Belongs to the Mg-chelatase subunits D/I family. ComM subfamily.</text>
</comment>
<dbReference type="AlphaFoldDB" id="A0A0G0P6L3"/>
<dbReference type="InterPro" id="IPR027417">
    <property type="entry name" value="P-loop_NTPase"/>
</dbReference>
<sequence length="516" mass="55934">MLAKITSGATVGLNATLVEVEVDIPDEGLPSFTIVGLPDKAVEEAKERVRSAIKNTGADFPSTRITVNLAPADLPKVGPAYDLPIALGILVASRQIAPEISDSFFFGELSLDGSLRHTNGILPMAYLAREKGLKRMFISKINEKEAAVVPGVKVYPVGNLIELLRFFRGVVEILPAKKVRLDGLLETADAEFDFSEVIGQEQAKRAMEIAAAGSHNIYMRGTPGSGKTMLARALPGILPRLTADEALEVTKIYSITGNLFSGQAIVKTRPFRSPHHTTSRIGLIGGGTNPTPGEVSLAHRGVLFLDEFPEFPRHVLESIRQPMEDGVVTISRAKGSVTYPAQFLLVSASNPCPCGYFGDPKRACKCLPGVISRYQKRVSGPILDRIDLHIHLPAVETEKLVGNLPKSESSKEIQKKVQKARDIQNKRYKGTNPPAGKAGFKSNSELSSKAVKEFCPLSPECLAILRSAVASMNLTARSYHKVIKVARTIADLESVKDITTNHIAEALQYRPSDDEL</sequence>
<evidence type="ECO:0000256" key="1">
    <source>
        <dbReference type="ARBA" id="ARBA00006354"/>
    </source>
</evidence>
<dbReference type="GO" id="GO:0005524">
    <property type="term" value="F:ATP binding"/>
    <property type="evidence" value="ECO:0007669"/>
    <property type="project" value="UniProtKB-KW"/>
</dbReference>
<dbReference type="InterPro" id="IPR025158">
    <property type="entry name" value="Mg_chelat-rel_C"/>
</dbReference>
<dbReference type="PANTHER" id="PTHR32039:SF7">
    <property type="entry name" value="COMPETENCE PROTEIN COMM"/>
    <property type="match status" value="1"/>
</dbReference>
<reference evidence="5 6" key="1">
    <citation type="journal article" date="2015" name="Nature">
        <title>rRNA introns, odd ribosomes, and small enigmatic genomes across a large radiation of phyla.</title>
        <authorList>
            <person name="Brown C.T."/>
            <person name="Hug L.A."/>
            <person name="Thomas B.C."/>
            <person name="Sharon I."/>
            <person name="Castelle C.J."/>
            <person name="Singh A."/>
            <person name="Wilkins M.J."/>
            <person name="Williams K.H."/>
            <person name="Banfield J.F."/>
        </authorList>
    </citation>
    <scope>NUCLEOTIDE SEQUENCE [LARGE SCALE GENOMIC DNA]</scope>
</reference>
<dbReference type="Pfam" id="PF13335">
    <property type="entry name" value="Mg_chelatase_C"/>
    <property type="match status" value="1"/>
</dbReference>
<dbReference type="PANTHER" id="PTHR32039">
    <property type="entry name" value="MAGNESIUM-CHELATASE SUBUNIT CHLI"/>
    <property type="match status" value="1"/>
</dbReference>
<dbReference type="InterPro" id="IPR000523">
    <property type="entry name" value="Mg_chelatse_chII-like_cat_dom"/>
</dbReference>
<evidence type="ECO:0000313" key="6">
    <source>
        <dbReference type="Proteomes" id="UP000034932"/>
    </source>
</evidence>
<dbReference type="Gene3D" id="3.40.50.300">
    <property type="entry name" value="P-loop containing nucleotide triphosphate hydrolases"/>
    <property type="match status" value="1"/>
</dbReference>
<dbReference type="InterPro" id="IPR014721">
    <property type="entry name" value="Ribsml_uS5_D2-typ_fold_subgr"/>
</dbReference>
<keyword evidence="2" id="KW-0547">Nucleotide-binding</keyword>
<dbReference type="GO" id="GO:0003677">
    <property type="term" value="F:DNA binding"/>
    <property type="evidence" value="ECO:0007669"/>
    <property type="project" value="InterPro"/>
</dbReference>
<dbReference type="PATRIC" id="fig|1618573.3.peg.516"/>
<dbReference type="Pfam" id="PF01078">
    <property type="entry name" value="Mg_chelatase"/>
    <property type="match status" value="1"/>
</dbReference>
<protein>
    <submittedName>
        <fullName evidence="5">Mg chelatase, subunit ChlI</fullName>
    </submittedName>
</protein>
<dbReference type="InterPro" id="IPR020568">
    <property type="entry name" value="Ribosomal_Su5_D2-typ_SF"/>
</dbReference>
<dbReference type="PRINTS" id="PR01657">
    <property type="entry name" value="MCMFAMILY"/>
</dbReference>
<evidence type="ECO:0000259" key="4">
    <source>
        <dbReference type="SMART" id="SM00382"/>
    </source>
</evidence>
<dbReference type="SMART" id="SM00382">
    <property type="entry name" value="AAA"/>
    <property type="match status" value="1"/>
</dbReference>
<accession>A0A0G0P6L3</accession>
<dbReference type="InterPro" id="IPR001208">
    <property type="entry name" value="MCM_dom"/>
</dbReference>
<dbReference type="STRING" id="1618573.UT19_C0007G0003"/>
<dbReference type="Pfam" id="PF13541">
    <property type="entry name" value="ChlI"/>
    <property type="match status" value="1"/>
</dbReference>
<comment type="caution">
    <text evidence="5">The sequence shown here is derived from an EMBL/GenBank/DDBJ whole genome shotgun (WGS) entry which is preliminary data.</text>
</comment>
<dbReference type="InterPro" id="IPR004482">
    <property type="entry name" value="Mg_chelat-rel"/>
</dbReference>
<organism evidence="5 6">
    <name type="scientific">Candidatus Woesebacteria bacterium GW2011_GWB1_39_10b</name>
    <dbReference type="NCBI Taxonomy" id="1618573"/>
    <lineage>
        <taxon>Bacteria</taxon>
        <taxon>Candidatus Woeseibacteriota</taxon>
    </lineage>
</organism>
<dbReference type="InterPro" id="IPR003593">
    <property type="entry name" value="AAA+_ATPase"/>
</dbReference>
<dbReference type="InterPro" id="IPR045006">
    <property type="entry name" value="CHLI-like"/>
</dbReference>
<evidence type="ECO:0000256" key="2">
    <source>
        <dbReference type="ARBA" id="ARBA00022741"/>
    </source>
</evidence>
<name>A0A0G0P6L3_9BACT</name>
<feature type="domain" description="AAA+ ATPase" evidence="4">
    <location>
        <begin position="213"/>
        <end position="396"/>
    </location>
</feature>
<dbReference type="NCBIfam" id="TIGR00368">
    <property type="entry name" value="YifB family Mg chelatase-like AAA ATPase"/>
    <property type="match status" value="1"/>
</dbReference>
<proteinExistence type="inferred from homology"/>
<keyword evidence="3" id="KW-0067">ATP-binding</keyword>
<dbReference type="EMBL" id="LBVW01000007">
    <property type="protein sequence ID" value="KKQ93759.1"/>
    <property type="molecule type" value="Genomic_DNA"/>
</dbReference>
<gene>
    <name evidence="5" type="ORF">UT19_C0007G0003</name>
</gene>
<dbReference type="SUPFAM" id="SSF54211">
    <property type="entry name" value="Ribosomal protein S5 domain 2-like"/>
    <property type="match status" value="1"/>
</dbReference>
<dbReference type="SUPFAM" id="SSF52540">
    <property type="entry name" value="P-loop containing nucleoside triphosphate hydrolases"/>
    <property type="match status" value="1"/>
</dbReference>
<evidence type="ECO:0000313" key="5">
    <source>
        <dbReference type="EMBL" id="KKQ93759.1"/>
    </source>
</evidence>